<keyword evidence="7 10" id="KW-0675">Receptor</keyword>
<sequence>MIFLYEEKIIQGQTQCWIELGDAWRWQVYMCLISSSLFFIPAVIITSCYAIIVKTIWAKGAIMRPPDQMRNSNVIDIGSRRASSRGIIPRAKIKTVKMTIVIVIVFVICWSPYIVFDLLQVFGKIPKTQTNIAIATFMQSLSVLNSATNPLIYCLFSTQICRTFRCHEQESINSNGGVTQYLGPGRGTRLNNSCDSMRTLTTSLTITKRSCMRTTRVVIIERPKNGLELSTV</sequence>
<evidence type="ECO:0000256" key="4">
    <source>
        <dbReference type="ARBA" id="ARBA00022989"/>
    </source>
</evidence>
<evidence type="ECO:0000256" key="9">
    <source>
        <dbReference type="ARBA" id="ARBA00023224"/>
    </source>
</evidence>
<gene>
    <name evidence="13" type="primary">CSON003953</name>
</gene>
<dbReference type="GO" id="GO:0005000">
    <property type="term" value="F:vasopressin receptor activity"/>
    <property type="evidence" value="ECO:0007669"/>
    <property type="project" value="InterPro"/>
</dbReference>
<dbReference type="EMBL" id="UFQT01001759">
    <property type="protein sequence ID" value="SSX31680.1"/>
    <property type="molecule type" value="Genomic_DNA"/>
</dbReference>
<reference evidence="13" key="2">
    <citation type="submission" date="2018-07" db="EMBL/GenBank/DDBJ databases">
        <authorList>
            <person name="Quirk P.G."/>
            <person name="Krulwich T.A."/>
        </authorList>
    </citation>
    <scope>NUCLEOTIDE SEQUENCE</scope>
</reference>
<reference evidence="12" key="1">
    <citation type="submission" date="2018-04" db="EMBL/GenBank/DDBJ databases">
        <authorList>
            <person name="Go L.Y."/>
            <person name="Mitchell J.A."/>
        </authorList>
    </citation>
    <scope>NUCLEOTIDE SEQUENCE</scope>
    <source>
        <tissue evidence="12">Whole organism</tissue>
    </source>
</reference>
<evidence type="ECO:0000256" key="5">
    <source>
        <dbReference type="ARBA" id="ARBA00023040"/>
    </source>
</evidence>
<dbReference type="VEuPathDB" id="VectorBase:CSON003953"/>
<dbReference type="PANTHER" id="PTHR24224:SF6">
    <property type="entry name" value="CARDIOACCELERATORY PEPTIDE RECEPTOR-RELATED"/>
    <property type="match status" value="1"/>
</dbReference>
<dbReference type="EMBL" id="UFQS01001759">
    <property type="protein sequence ID" value="SSX12228.1"/>
    <property type="molecule type" value="Genomic_DNA"/>
</dbReference>
<keyword evidence="6 10" id="KW-0472">Membrane</keyword>
<evidence type="ECO:0000256" key="8">
    <source>
        <dbReference type="ARBA" id="ARBA00023180"/>
    </source>
</evidence>
<dbReference type="Gene3D" id="1.20.1070.10">
    <property type="entry name" value="Rhodopsin 7-helix transmembrane proteins"/>
    <property type="match status" value="1"/>
</dbReference>
<keyword evidence="8 10" id="KW-0325">Glycoprotein</keyword>
<accession>A0A336MNQ2</accession>
<evidence type="ECO:0000313" key="13">
    <source>
        <dbReference type="EMBL" id="SSX31680.1"/>
    </source>
</evidence>
<dbReference type="GO" id="GO:0008188">
    <property type="term" value="F:neuropeptide receptor activity"/>
    <property type="evidence" value="ECO:0007669"/>
    <property type="project" value="TreeGrafter"/>
</dbReference>
<dbReference type="AlphaFoldDB" id="A0A336MNQ2"/>
<dbReference type="PRINTS" id="PR00237">
    <property type="entry name" value="GPCRRHODOPSN"/>
</dbReference>
<dbReference type="SUPFAM" id="SSF81321">
    <property type="entry name" value="Family A G protein-coupled receptor-like"/>
    <property type="match status" value="1"/>
</dbReference>
<dbReference type="PRINTS" id="PR00896">
    <property type="entry name" value="VASOPRESSINR"/>
</dbReference>
<name>A0A336MNQ2_CULSO</name>
<evidence type="ECO:0000256" key="7">
    <source>
        <dbReference type="ARBA" id="ARBA00023170"/>
    </source>
</evidence>
<dbReference type="OMA" id="RCHEQES"/>
<evidence type="ECO:0000256" key="6">
    <source>
        <dbReference type="ARBA" id="ARBA00023136"/>
    </source>
</evidence>
<evidence type="ECO:0000256" key="1">
    <source>
        <dbReference type="ARBA" id="ARBA00004651"/>
    </source>
</evidence>
<keyword evidence="3 10" id="KW-0812">Transmembrane</keyword>
<comment type="caution">
    <text evidence="10">Lacks conserved residue(s) required for the propagation of feature annotation.</text>
</comment>
<dbReference type="GO" id="GO:0005886">
    <property type="term" value="C:plasma membrane"/>
    <property type="evidence" value="ECO:0007669"/>
    <property type="project" value="UniProtKB-SubCell"/>
</dbReference>
<feature type="transmembrane region" description="Helical" evidence="10">
    <location>
        <begin position="27"/>
        <end position="53"/>
    </location>
</feature>
<organism evidence="13">
    <name type="scientific">Culicoides sonorensis</name>
    <name type="common">Biting midge</name>
    <dbReference type="NCBI Taxonomy" id="179676"/>
    <lineage>
        <taxon>Eukaryota</taxon>
        <taxon>Metazoa</taxon>
        <taxon>Ecdysozoa</taxon>
        <taxon>Arthropoda</taxon>
        <taxon>Hexapoda</taxon>
        <taxon>Insecta</taxon>
        <taxon>Pterygota</taxon>
        <taxon>Neoptera</taxon>
        <taxon>Endopterygota</taxon>
        <taxon>Diptera</taxon>
        <taxon>Nematocera</taxon>
        <taxon>Chironomoidea</taxon>
        <taxon>Ceratopogonidae</taxon>
        <taxon>Ceratopogoninae</taxon>
        <taxon>Culicoides</taxon>
        <taxon>Monoculicoides</taxon>
    </lineage>
</organism>
<comment type="subcellular location">
    <subcellularLocation>
        <location evidence="1 10">Cell membrane</location>
        <topology evidence="1 10">Multi-pass membrane protein</topology>
    </subcellularLocation>
</comment>
<dbReference type="InterPro" id="IPR000276">
    <property type="entry name" value="GPCR_Rhodpsn"/>
</dbReference>
<comment type="similarity">
    <text evidence="10">Belongs to the G-protein coupled receptor 1 family. Vasopressin/oxytocin receptor subfamily.</text>
</comment>
<keyword evidence="2" id="KW-1003">Cell membrane</keyword>
<dbReference type="PANTHER" id="PTHR24224">
    <property type="entry name" value="CARDIOACCELERATORY PEPTIDE RECEPTOR-RELATED"/>
    <property type="match status" value="1"/>
</dbReference>
<dbReference type="InterPro" id="IPR001817">
    <property type="entry name" value="Vasoprsn_rcpt"/>
</dbReference>
<evidence type="ECO:0000313" key="12">
    <source>
        <dbReference type="EMBL" id="SSX12228.1"/>
    </source>
</evidence>
<evidence type="ECO:0000256" key="2">
    <source>
        <dbReference type="ARBA" id="ARBA00022475"/>
    </source>
</evidence>
<dbReference type="InterPro" id="IPR017452">
    <property type="entry name" value="GPCR_Rhodpsn_7TM"/>
</dbReference>
<keyword evidence="9 10" id="KW-0807">Transducer</keyword>
<dbReference type="Pfam" id="PF00001">
    <property type="entry name" value="7tm_1"/>
    <property type="match status" value="1"/>
</dbReference>
<keyword evidence="5 10" id="KW-0297">G-protein coupled receptor</keyword>
<dbReference type="InterPro" id="IPR052665">
    <property type="entry name" value="Neuropeptide-GPCR"/>
</dbReference>
<keyword evidence="4 10" id="KW-1133">Transmembrane helix</keyword>
<evidence type="ECO:0000256" key="10">
    <source>
        <dbReference type="RuleBase" id="RU046427"/>
    </source>
</evidence>
<protein>
    <submittedName>
        <fullName evidence="13">CSON003953 protein</fullName>
    </submittedName>
</protein>
<feature type="domain" description="G-protein coupled receptors family 1 profile" evidence="11">
    <location>
        <begin position="1"/>
        <end position="153"/>
    </location>
</feature>
<dbReference type="PROSITE" id="PS50262">
    <property type="entry name" value="G_PROTEIN_RECEP_F1_2"/>
    <property type="match status" value="1"/>
</dbReference>
<feature type="transmembrane region" description="Helical" evidence="10">
    <location>
        <begin position="95"/>
        <end position="116"/>
    </location>
</feature>
<proteinExistence type="inferred from homology"/>
<evidence type="ECO:0000256" key="3">
    <source>
        <dbReference type="ARBA" id="ARBA00022692"/>
    </source>
</evidence>
<evidence type="ECO:0000259" key="11">
    <source>
        <dbReference type="PROSITE" id="PS50262"/>
    </source>
</evidence>